<keyword evidence="2" id="KW-1185">Reference proteome</keyword>
<dbReference type="GO" id="GO:0009451">
    <property type="term" value="P:RNA modification"/>
    <property type="evidence" value="ECO:0007669"/>
    <property type="project" value="InterPro"/>
</dbReference>
<comment type="caution">
    <text evidence="1">The sequence shown here is derived from an EMBL/GenBank/DDBJ whole genome shotgun (WGS) entry which is preliminary data.</text>
</comment>
<accession>A0A9D4ZSY8</accession>
<gene>
    <name evidence="1" type="ORF">GOP47_0001170</name>
</gene>
<proteinExistence type="predicted"/>
<evidence type="ECO:0008006" key="3">
    <source>
        <dbReference type="Google" id="ProtNLM"/>
    </source>
</evidence>
<evidence type="ECO:0000313" key="2">
    <source>
        <dbReference type="Proteomes" id="UP000886520"/>
    </source>
</evidence>
<dbReference type="InterPro" id="IPR046960">
    <property type="entry name" value="PPR_At4g14850-like_plant"/>
</dbReference>
<dbReference type="Proteomes" id="UP000886520">
    <property type="component" value="Chromosome 1"/>
</dbReference>
<name>A0A9D4ZSY8_ADICA</name>
<sequence length="153" mass="17541">MLGTTLVDMYAKCGRARNPWAAFNKCEAIESLQMQSPMLSSRRHVTLCKTLIRKFTMVSLVRALLVMYAKYGVLQKAQKLLEELLVQDVNSWNVLLTRYVVQGMARKLWVVSGRCKVKASLRMKSPMLWSSRQCLHIELITQGLCAWQCLDSQ</sequence>
<reference evidence="1" key="1">
    <citation type="submission" date="2021-01" db="EMBL/GenBank/DDBJ databases">
        <title>Adiantum capillus-veneris genome.</title>
        <authorList>
            <person name="Fang Y."/>
            <person name="Liao Q."/>
        </authorList>
    </citation>
    <scope>NUCLEOTIDE SEQUENCE</scope>
    <source>
        <strain evidence="1">H3</strain>
        <tissue evidence="1">Leaf</tissue>
    </source>
</reference>
<dbReference type="PANTHER" id="PTHR47926">
    <property type="entry name" value="PENTATRICOPEPTIDE REPEAT-CONTAINING PROTEIN"/>
    <property type="match status" value="1"/>
</dbReference>
<protein>
    <recommendedName>
        <fullName evidence="3">Pentatricopeptide repeat-containing protein</fullName>
    </recommendedName>
</protein>
<dbReference type="EMBL" id="JABFUD020000001">
    <property type="protein sequence ID" value="KAI5085001.1"/>
    <property type="molecule type" value="Genomic_DNA"/>
</dbReference>
<dbReference type="AlphaFoldDB" id="A0A9D4ZSY8"/>
<organism evidence="1 2">
    <name type="scientific">Adiantum capillus-veneris</name>
    <name type="common">Maidenhair fern</name>
    <dbReference type="NCBI Taxonomy" id="13818"/>
    <lineage>
        <taxon>Eukaryota</taxon>
        <taxon>Viridiplantae</taxon>
        <taxon>Streptophyta</taxon>
        <taxon>Embryophyta</taxon>
        <taxon>Tracheophyta</taxon>
        <taxon>Polypodiopsida</taxon>
        <taxon>Polypodiidae</taxon>
        <taxon>Polypodiales</taxon>
        <taxon>Pteridineae</taxon>
        <taxon>Pteridaceae</taxon>
        <taxon>Vittarioideae</taxon>
        <taxon>Adiantum</taxon>
    </lineage>
</organism>
<evidence type="ECO:0000313" key="1">
    <source>
        <dbReference type="EMBL" id="KAI5085001.1"/>
    </source>
</evidence>
<dbReference type="GO" id="GO:0003723">
    <property type="term" value="F:RNA binding"/>
    <property type="evidence" value="ECO:0007669"/>
    <property type="project" value="InterPro"/>
</dbReference>